<reference evidence="2 3" key="1">
    <citation type="submission" date="2023-06" db="EMBL/GenBank/DDBJ databases">
        <title>Draft genome sequence of Novosphingobium sp. strain IK01.</title>
        <authorList>
            <person name="Hatamoto M."/>
            <person name="Ikarashi T."/>
            <person name="Yamaguchi T."/>
        </authorList>
    </citation>
    <scope>NUCLEOTIDE SEQUENCE [LARGE SCALE GENOMIC DNA]</scope>
    <source>
        <strain evidence="2 3">IK01</strain>
    </source>
</reference>
<evidence type="ECO:0000256" key="1">
    <source>
        <dbReference type="SAM" id="MobiDB-lite"/>
    </source>
</evidence>
<feature type="compositionally biased region" description="Low complexity" evidence="1">
    <location>
        <begin position="1"/>
        <end position="14"/>
    </location>
</feature>
<proteinExistence type="predicted"/>
<keyword evidence="3" id="KW-1185">Reference proteome</keyword>
<dbReference type="Proteomes" id="UP001187221">
    <property type="component" value="Unassembled WGS sequence"/>
</dbReference>
<dbReference type="SUPFAM" id="SSF52540">
    <property type="entry name" value="P-loop containing nucleoside triphosphate hydrolases"/>
    <property type="match status" value="1"/>
</dbReference>
<protein>
    <recommendedName>
        <fullName evidence="4">Sulfotransferase family protein</fullName>
    </recommendedName>
</protein>
<feature type="region of interest" description="Disordered" evidence="1">
    <location>
        <begin position="1"/>
        <end position="30"/>
    </location>
</feature>
<sequence length="338" mass="36495">MDPLHPSDTPTSPLLLPPPPAASGPEPSGSPRPLETFVVLCGMPRCGTRQFADFLNRHPRLCLQGEIRGTLLGTIRGALEAAQQAYPRGYAARAFREKRARGVIDLFGLLSKGNRITKQGADIHGFKCPQMERQQGHITAIVRPAFKRLVWLHAIRNPVDCWLSLRAMPWFSDDPDQFVERYCSSLDYARAIAERSGAERGGTETGAPPVTAGAPAPTLAMGTTIAALDLDAFIASADKPGWLGQHLFTPLGLAPSAAELAHFAATTDNRNATTRATGAARSRMLDPADHARFEHHAPRLEAAIAAYNARLGTQLALRLPPLHEARIEAEPADARHAA</sequence>
<dbReference type="EMBL" id="BTFW01000001">
    <property type="protein sequence ID" value="GMM61159.1"/>
    <property type="molecule type" value="Genomic_DNA"/>
</dbReference>
<gene>
    <name evidence="2" type="ORF">NUTIK01_19360</name>
</gene>
<name>A0ABQ6P9B9_9SPHN</name>
<organism evidence="2 3">
    <name type="scientific">Novosphingobium pituita</name>
    <dbReference type="NCBI Taxonomy" id="3056842"/>
    <lineage>
        <taxon>Bacteria</taxon>
        <taxon>Pseudomonadati</taxon>
        <taxon>Pseudomonadota</taxon>
        <taxon>Alphaproteobacteria</taxon>
        <taxon>Sphingomonadales</taxon>
        <taxon>Sphingomonadaceae</taxon>
        <taxon>Novosphingobium</taxon>
    </lineage>
</organism>
<dbReference type="Gene3D" id="3.40.50.300">
    <property type="entry name" value="P-loop containing nucleotide triphosphate hydrolases"/>
    <property type="match status" value="1"/>
</dbReference>
<comment type="caution">
    <text evidence="2">The sequence shown here is derived from an EMBL/GenBank/DDBJ whole genome shotgun (WGS) entry which is preliminary data.</text>
</comment>
<accession>A0ABQ6P9B9</accession>
<evidence type="ECO:0000313" key="2">
    <source>
        <dbReference type="EMBL" id="GMM61159.1"/>
    </source>
</evidence>
<dbReference type="InterPro" id="IPR027417">
    <property type="entry name" value="P-loop_NTPase"/>
</dbReference>
<evidence type="ECO:0008006" key="4">
    <source>
        <dbReference type="Google" id="ProtNLM"/>
    </source>
</evidence>
<evidence type="ECO:0000313" key="3">
    <source>
        <dbReference type="Proteomes" id="UP001187221"/>
    </source>
</evidence>
<dbReference type="RefSeq" id="WP_317974870.1">
    <property type="nucleotide sequence ID" value="NZ_BTFW01000001.1"/>
</dbReference>